<gene>
    <name evidence="6" type="primary">bla</name>
    <name evidence="6" type="ORF">ACFPT7_01580</name>
</gene>
<dbReference type="PANTHER" id="PTHR35333">
    <property type="entry name" value="BETA-LACTAMASE"/>
    <property type="match status" value="1"/>
</dbReference>
<dbReference type="PRINTS" id="PR00118">
    <property type="entry name" value="BLACTAMASEA"/>
</dbReference>
<comment type="caution">
    <text evidence="6">The sequence shown here is derived from an EMBL/GenBank/DDBJ whole genome shotgun (WGS) entry which is preliminary data.</text>
</comment>
<dbReference type="NCBIfam" id="NF033103">
    <property type="entry name" value="bla_class_A"/>
    <property type="match status" value="1"/>
</dbReference>
<protein>
    <recommendedName>
        <fullName evidence="3">beta-lactamase</fullName>
        <ecNumber evidence="3">3.5.2.6</ecNumber>
    </recommendedName>
</protein>
<evidence type="ECO:0000256" key="1">
    <source>
        <dbReference type="ARBA" id="ARBA00001526"/>
    </source>
</evidence>
<dbReference type="GO" id="GO:0008800">
    <property type="term" value="F:beta-lactamase activity"/>
    <property type="evidence" value="ECO:0007669"/>
    <property type="project" value="UniProtKB-EC"/>
</dbReference>
<evidence type="ECO:0000259" key="5">
    <source>
        <dbReference type="Pfam" id="PF13354"/>
    </source>
</evidence>
<comment type="catalytic activity">
    <reaction evidence="1">
        <text>a beta-lactam + H2O = a substituted beta-amino acid</text>
        <dbReference type="Rhea" id="RHEA:20401"/>
        <dbReference type="ChEBI" id="CHEBI:15377"/>
        <dbReference type="ChEBI" id="CHEBI:35627"/>
        <dbReference type="ChEBI" id="CHEBI:140347"/>
        <dbReference type="EC" id="3.5.2.6"/>
    </reaction>
</comment>
<feature type="chain" id="PRO_5047501034" description="beta-lactamase" evidence="4">
    <location>
        <begin position="19"/>
        <end position="297"/>
    </location>
</feature>
<dbReference type="RefSeq" id="WP_263334723.1">
    <property type="nucleotide sequence ID" value="NZ_JAGSYH010000002.1"/>
</dbReference>
<comment type="similarity">
    <text evidence="2">Belongs to the class-A beta-lactamase family.</text>
</comment>
<evidence type="ECO:0000313" key="7">
    <source>
        <dbReference type="Proteomes" id="UP001596091"/>
    </source>
</evidence>
<sequence length="297" mass="31988">MRLAILLAISVLPVAAQTAVQQQIRAAALAAHGKVSVACSLPQSQLNCDLDPHAHPPMQSVFKLPLAIVALHQVEQGKFSLDMPVRFRPEDRIPHAYSPLQDKYPDANTDVPLRELLRLSVSLSDNVAADIVLRKIGGAEAANAYIASLGVRGFHLRDGEAALHRDKPLQYRNWFEPAGAVALLRRIADTSPLTPEHTALLIDWMKTSRLSTRLSGDLPAGTPVAHKSGTSDVDNGLAAATNDIGLITLPDGRQLAIAVFVTDSTADERIRDEAIATIVRVAYDAAVAQRENAEGYV</sequence>
<evidence type="ECO:0000256" key="2">
    <source>
        <dbReference type="ARBA" id="ARBA00009009"/>
    </source>
</evidence>
<name>A0ABW1E9H9_9BACT</name>
<feature type="domain" description="Beta-lactamase class A catalytic" evidence="5">
    <location>
        <begin position="51"/>
        <end position="261"/>
    </location>
</feature>
<keyword evidence="7" id="KW-1185">Reference proteome</keyword>
<reference evidence="7" key="1">
    <citation type="journal article" date="2019" name="Int. J. Syst. Evol. Microbiol.">
        <title>The Global Catalogue of Microorganisms (GCM) 10K type strain sequencing project: providing services to taxonomists for standard genome sequencing and annotation.</title>
        <authorList>
            <consortium name="The Broad Institute Genomics Platform"/>
            <consortium name="The Broad Institute Genome Sequencing Center for Infectious Disease"/>
            <person name="Wu L."/>
            <person name="Ma J."/>
        </authorList>
    </citation>
    <scope>NUCLEOTIDE SEQUENCE [LARGE SCALE GENOMIC DNA]</scope>
    <source>
        <strain evidence="7">JCM 4087</strain>
    </source>
</reference>
<organism evidence="6 7">
    <name type="scientific">Acidicapsa dinghuensis</name>
    <dbReference type="NCBI Taxonomy" id="2218256"/>
    <lineage>
        <taxon>Bacteria</taxon>
        <taxon>Pseudomonadati</taxon>
        <taxon>Acidobacteriota</taxon>
        <taxon>Terriglobia</taxon>
        <taxon>Terriglobales</taxon>
        <taxon>Acidobacteriaceae</taxon>
        <taxon>Acidicapsa</taxon>
    </lineage>
</organism>
<dbReference type="EMBL" id="JBHSPH010000001">
    <property type="protein sequence ID" value="MFC5860977.1"/>
    <property type="molecule type" value="Genomic_DNA"/>
</dbReference>
<dbReference type="InterPro" id="IPR045155">
    <property type="entry name" value="Beta-lactam_cat"/>
</dbReference>
<dbReference type="InterPro" id="IPR000871">
    <property type="entry name" value="Beta-lactam_class-A"/>
</dbReference>
<dbReference type="Gene3D" id="3.40.710.10">
    <property type="entry name" value="DD-peptidase/beta-lactamase superfamily"/>
    <property type="match status" value="1"/>
</dbReference>
<dbReference type="InterPro" id="IPR012338">
    <property type="entry name" value="Beta-lactam/transpept-like"/>
</dbReference>
<keyword evidence="6" id="KW-0378">Hydrolase</keyword>
<dbReference type="SUPFAM" id="SSF56601">
    <property type="entry name" value="beta-lactamase/transpeptidase-like"/>
    <property type="match status" value="1"/>
</dbReference>
<feature type="signal peptide" evidence="4">
    <location>
        <begin position="1"/>
        <end position="18"/>
    </location>
</feature>
<dbReference type="PANTHER" id="PTHR35333:SF3">
    <property type="entry name" value="BETA-LACTAMASE-TYPE TRANSPEPTIDASE FOLD CONTAINING PROTEIN"/>
    <property type="match status" value="1"/>
</dbReference>
<evidence type="ECO:0000256" key="3">
    <source>
        <dbReference type="ARBA" id="ARBA00012865"/>
    </source>
</evidence>
<evidence type="ECO:0000256" key="4">
    <source>
        <dbReference type="SAM" id="SignalP"/>
    </source>
</evidence>
<proteinExistence type="inferred from homology"/>
<dbReference type="EC" id="3.5.2.6" evidence="3"/>
<dbReference type="Pfam" id="PF13354">
    <property type="entry name" value="Beta-lactamase2"/>
    <property type="match status" value="1"/>
</dbReference>
<keyword evidence="4" id="KW-0732">Signal</keyword>
<dbReference type="Proteomes" id="UP001596091">
    <property type="component" value="Unassembled WGS sequence"/>
</dbReference>
<evidence type="ECO:0000313" key="6">
    <source>
        <dbReference type="EMBL" id="MFC5860977.1"/>
    </source>
</evidence>
<accession>A0ABW1E9H9</accession>